<organism evidence="1">
    <name type="scientific">marine sediment metagenome</name>
    <dbReference type="NCBI Taxonomy" id="412755"/>
    <lineage>
        <taxon>unclassified sequences</taxon>
        <taxon>metagenomes</taxon>
        <taxon>ecological metagenomes</taxon>
    </lineage>
</organism>
<name>A0A0F9X8C8_9ZZZZ</name>
<dbReference type="EMBL" id="LAZR01000134">
    <property type="protein sequence ID" value="KKN87833.1"/>
    <property type="molecule type" value="Genomic_DNA"/>
</dbReference>
<proteinExistence type="predicted"/>
<accession>A0A0F9X8C8</accession>
<gene>
    <name evidence="1" type="ORF">LCGC14_0255250</name>
</gene>
<comment type="caution">
    <text evidence="1">The sequence shown here is derived from an EMBL/GenBank/DDBJ whole genome shotgun (WGS) entry which is preliminary data.</text>
</comment>
<evidence type="ECO:0000313" key="1">
    <source>
        <dbReference type="EMBL" id="KKN87833.1"/>
    </source>
</evidence>
<sequence length="55" mass="5772">MTRPLILICALGVLASCAQYQEPQANCFTFLAAVAPVAPDCTFTPINGSEEDVAV</sequence>
<reference evidence="1" key="1">
    <citation type="journal article" date="2015" name="Nature">
        <title>Complex archaea that bridge the gap between prokaryotes and eukaryotes.</title>
        <authorList>
            <person name="Spang A."/>
            <person name="Saw J.H."/>
            <person name="Jorgensen S.L."/>
            <person name="Zaremba-Niedzwiedzka K."/>
            <person name="Martijn J."/>
            <person name="Lind A.E."/>
            <person name="van Eijk R."/>
            <person name="Schleper C."/>
            <person name="Guy L."/>
            <person name="Ettema T.J."/>
        </authorList>
    </citation>
    <scope>NUCLEOTIDE SEQUENCE</scope>
</reference>
<protein>
    <submittedName>
        <fullName evidence="1">Uncharacterized protein</fullName>
    </submittedName>
</protein>
<dbReference type="PROSITE" id="PS51257">
    <property type="entry name" value="PROKAR_LIPOPROTEIN"/>
    <property type="match status" value="1"/>
</dbReference>
<dbReference type="AlphaFoldDB" id="A0A0F9X8C8"/>